<keyword evidence="1" id="KW-0808">Transferase</keyword>
<proteinExistence type="predicted"/>
<dbReference type="EMBL" id="JAAFYZ010000365">
    <property type="protein sequence ID" value="MBS2554395.1"/>
    <property type="molecule type" value="Genomic_DNA"/>
</dbReference>
<dbReference type="Pfam" id="PF00583">
    <property type="entry name" value="Acetyltransf_1"/>
    <property type="match status" value="1"/>
</dbReference>
<dbReference type="CDD" id="cd04301">
    <property type="entry name" value="NAT_SF"/>
    <property type="match status" value="1"/>
</dbReference>
<organism evidence="4 5">
    <name type="scientific">Catenulispora pinistramenti</name>
    <dbReference type="NCBI Taxonomy" id="2705254"/>
    <lineage>
        <taxon>Bacteria</taxon>
        <taxon>Bacillati</taxon>
        <taxon>Actinomycetota</taxon>
        <taxon>Actinomycetes</taxon>
        <taxon>Catenulisporales</taxon>
        <taxon>Catenulisporaceae</taxon>
        <taxon>Catenulispora</taxon>
    </lineage>
</organism>
<comment type="caution">
    <text evidence="4">The sequence shown here is derived from an EMBL/GenBank/DDBJ whole genome shotgun (WGS) entry which is preliminary data.</text>
</comment>
<dbReference type="PANTHER" id="PTHR43420">
    <property type="entry name" value="ACETYLTRANSFERASE"/>
    <property type="match status" value="1"/>
</dbReference>
<dbReference type="InterPro" id="IPR016181">
    <property type="entry name" value="Acyl_CoA_acyltransferase"/>
</dbReference>
<dbReference type="InterPro" id="IPR000182">
    <property type="entry name" value="GNAT_dom"/>
</dbReference>
<reference evidence="4 5" key="1">
    <citation type="submission" date="2020-02" db="EMBL/GenBank/DDBJ databases">
        <title>Acidophilic actinobacteria isolated from forest soil.</title>
        <authorList>
            <person name="Golinska P."/>
        </authorList>
    </citation>
    <scope>NUCLEOTIDE SEQUENCE [LARGE SCALE GENOMIC DNA]</scope>
    <source>
        <strain evidence="4 5">NL8</strain>
    </source>
</reference>
<evidence type="ECO:0000313" key="4">
    <source>
        <dbReference type="EMBL" id="MBS2554395.1"/>
    </source>
</evidence>
<dbReference type="Gene3D" id="3.40.630.30">
    <property type="match status" value="1"/>
</dbReference>
<dbReference type="PANTHER" id="PTHR43420:SF12">
    <property type="entry name" value="N-ACETYLTRANSFERASE DOMAIN-CONTAINING PROTEIN"/>
    <property type="match status" value="1"/>
</dbReference>
<feature type="domain" description="N-acetyltransferase" evidence="3">
    <location>
        <begin position="9"/>
        <end position="164"/>
    </location>
</feature>
<name>A0ABS5L852_9ACTN</name>
<dbReference type="Proteomes" id="UP000730482">
    <property type="component" value="Unassembled WGS sequence"/>
</dbReference>
<evidence type="ECO:0000313" key="5">
    <source>
        <dbReference type="Proteomes" id="UP000730482"/>
    </source>
</evidence>
<evidence type="ECO:0000259" key="3">
    <source>
        <dbReference type="PROSITE" id="PS51186"/>
    </source>
</evidence>
<keyword evidence="2" id="KW-0012">Acyltransferase</keyword>
<sequence length="165" mass="18177">MTGQVVIPIQVRDLTHADLPYCAWAGTSLHLRTVAKELERVAAGVAEYLAVCVAKTDAPVAIGGIDYEQAVGSGTIHQLATMPALQSRGFGTALIEEAEQRIRHRGLTRAELCVEHDNPRAQALYERLGYVVFDNVLDGWDEEKLDGTIRRYETMCAVLAKDLRN</sequence>
<gene>
    <name evidence="4" type="ORF">KGQ19_46825</name>
</gene>
<dbReference type="SUPFAM" id="SSF55729">
    <property type="entry name" value="Acyl-CoA N-acyltransferases (Nat)"/>
    <property type="match status" value="1"/>
</dbReference>
<protein>
    <submittedName>
        <fullName evidence="4">GNAT family N-acetyltransferase</fullName>
    </submittedName>
</protein>
<dbReference type="InterPro" id="IPR050680">
    <property type="entry name" value="YpeA/RimI_acetyltransf"/>
</dbReference>
<dbReference type="PROSITE" id="PS51186">
    <property type="entry name" value="GNAT"/>
    <property type="match status" value="1"/>
</dbReference>
<accession>A0ABS5L852</accession>
<keyword evidence="5" id="KW-1185">Reference proteome</keyword>
<dbReference type="RefSeq" id="WP_212021808.1">
    <property type="nucleotide sequence ID" value="NZ_JAAFYZ010000365.1"/>
</dbReference>
<evidence type="ECO:0000256" key="2">
    <source>
        <dbReference type="ARBA" id="ARBA00023315"/>
    </source>
</evidence>
<evidence type="ECO:0000256" key="1">
    <source>
        <dbReference type="ARBA" id="ARBA00022679"/>
    </source>
</evidence>